<protein>
    <submittedName>
        <fullName evidence="2">Uncharacterized protein</fullName>
    </submittedName>
</protein>
<reference evidence="2 3" key="1">
    <citation type="submission" date="2014-03" db="EMBL/GenBank/DDBJ databases">
        <title>Draft genome of the hookworm Oesophagostomum dentatum.</title>
        <authorList>
            <person name="Mitreva M."/>
        </authorList>
    </citation>
    <scope>NUCLEOTIDE SEQUENCE [LARGE SCALE GENOMIC DNA]</scope>
    <source>
        <strain evidence="2 3">OD-Hann</strain>
    </source>
</reference>
<sequence>MVKAVIKTIGQINQDKTLDNTQNGTKEELDKTQATIQENADKTAANQAALPVSKVSDLKPRGSQELATKSKTNELKAEGPTSIHSAYAATPSEKKKKLAAAKKNKVAPKTEKKEVFVKEPVIQDRVSQIGSMYAEDAKPAQEAF</sequence>
<evidence type="ECO:0000313" key="2">
    <source>
        <dbReference type="EMBL" id="KHJ89052.1"/>
    </source>
</evidence>
<dbReference type="AlphaFoldDB" id="A0A0B1SZW8"/>
<organism evidence="2 3">
    <name type="scientific">Oesophagostomum dentatum</name>
    <name type="common">Nodular worm</name>
    <dbReference type="NCBI Taxonomy" id="61180"/>
    <lineage>
        <taxon>Eukaryota</taxon>
        <taxon>Metazoa</taxon>
        <taxon>Ecdysozoa</taxon>
        <taxon>Nematoda</taxon>
        <taxon>Chromadorea</taxon>
        <taxon>Rhabditida</taxon>
        <taxon>Rhabditina</taxon>
        <taxon>Rhabditomorpha</taxon>
        <taxon>Strongyloidea</taxon>
        <taxon>Strongylidae</taxon>
        <taxon>Oesophagostomum</taxon>
    </lineage>
</organism>
<name>A0A0B1SZW8_OESDE</name>
<dbReference type="Proteomes" id="UP000053660">
    <property type="component" value="Unassembled WGS sequence"/>
</dbReference>
<proteinExistence type="predicted"/>
<evidence type="ECO:0000256" key="1">
    <source>
        <dbReference type="SAM" id="MobiDB-lite"/>
    </source>
</evidence>
<dbReference type="EMBL" id="KN554811">
    <property type="protein sequence ID" value="KHJ89052.1"/>
    <property type="molecule type" value="Genomic_DNA"/>
</dbReference>
<evidence type="ECO:0000313" key="3">
    <source>
        <dbReference type="Proteomes" id="UP000053660"/>
    </source>
</evidence>
<feature type="region of interest" description="Disordered" evidence="1">
    <location>
        <begin position="39"/>
        <end position="94"/>
    </location>
</feature>
<gene>
    <name evidence="2" type="ORF">OESDEN_11137</name>
</gene>
<accession>A0A0B1SZW8</accession>
<keyword evidence="3" id="KW-1185">Reference proteome</keyword>